<evidence type="ECO:0000313" key="2">
    <source>
        <dbReference type="EMBL" id="KFF03195.1"/>
    </source>
</evidence>
<dbReference type="InterPro" id="IPR048020">
    <property type="entry name" value="Transpos_IS3"/>
</dbReference>
<dbReference type="Pfam" id="PF00665">
    <property type="entry name" value="rve"/>
    <property type="match status" value="1"/>
</dbReference>
<dbReference type="PANTHER" id="PTHR46889">
    <property type="entry name" value="TRANSPOSASE INSF FOR INSERTION SEQUENCE IS3B-RELATED"/>
    <property type="match status" value="1"/>
</dbReference>
<evidence type="ECO:0000313" key="3">
    <source>
        <dbReference type="Proteomes" id="UP000028715"/>
    </source>
</evidence>
<organism evidence="2 3">
    <name type="scientific">Flavobacterium reichenbachii</name>
    <dbReference type="NCBI Taxonomy" id="362418"/>
    <lineage>
        <taxon>Bacteria</taxon>
        <taxon>Pseudomonadati</taxon>
        <taxon>Bacteroidota</taxon>
        <taxon>Flavobacteriia</taxon>
        <taxon>Flavobacteriales</taxon>
        <taxon>Flavobacteriaceae</taxon>
        <taxon>Flavobacterium</taxon>
    </lineage>
</organism>
<dbReference type="Pfam" id="PF13333">
    <property type="entry name" value="rve_2"/>
    <property type="match status" value="1"/>
</dbReference>
<accession>A0A085ZFI1</accession>
<sequence length="395" mass="46602">MKKRRIYDRTFKENAVKQTYERGKSQTKFIAEELGITAKILSRWRQEYKKFGTGSFCGAGYLRLTPEQTIIANLEKKIKDSKITLEILKKGTEPASQGYVKTKDFIENNKSKFSIIKMCTVLEVSRTTYYNRKKQELSDTETRIILYKEEITSIFYEFKKKYDGVKITKELQRRGFKIQYPSVKFYMKMLGLRSKVKRKFKVTTDSYHNHYVSPNLLNRVFTVGEPASAWVSDITYIQTIIGFMYLTIIMDLFDRKIIGWSLSYGMSTRQTTLRAWKMAVKNRKITKELIFHSDRGVQYANKMFTNTLDSNKLVRRSMSGRGNSTDNAVCESFFNFFKAELLVGNDLVSRKQMKVQVYEYIENWYNKKRRHTFLGFKTIAEFENINKSLYDFISF</sequence>
<dbReference type="STRING" id="362418.IW19_19975"/>
<dbReference type="InterPro" id="IPR036397">
    <property type="entry name" value="RNaseH_sf"/>
</dbReference>
<dbReference type="GO" id="GO:0004803">
    <property type="term" value="F:transposase activity"/>
    <property type="evidence" value="ECO:0007669"/>
    <property type="project" value="InterPro"/>
</dbReference>
<dbReference type="SUPFAM" id="SSF46689">
    <property type="entry name" value="Homeodomain-like"/>
    <property type="match status" value="1"/>
</dbReference>
<evidence type="ECO:0000259" key="1">
    <source>
        <dbReference type="PROSITE" id="PS50994"/>
    </source>
</evidence>
<dbReference type="Gene3D" id="3.30.420.10">
    <property type="entry name" value="Ribonuclease H-like superfamily/Ribonuclease H"/>
    <property type="match status" value="1"/>
</dbReference>
<feature type="domain" description="Integrase catalytic" evidence="1">
    <location>
        <begin position="222"/>
        <end position="386"/>
    </location>
</feature>
<dbReference type="GO" id="GO:0015074">
    <property type="term" value="P:DNA integration"/>
    <property type="evidence" value="ECO:0007669"/>
    <property type="project" value="InterPro"/>
</dbReference>
<dbReference type="GO" id="GO:0003677">
    <property type="term" value="F:DNA binding"/>
    <property type="evidence" value="ECO:0007669"/>
    <property type="project" value="InterPro"/>
</dbReference>
<comment type="caution">
    <text evidence="2">The sequence shown here is derived from an EMBL/GenBank/DDBJ whole genome shotgun (WGS) entry which is preliminary data.</text>
</comment>
<dbReference type="InterPro" id="IPR002514">
    <property type="entry name" value="Transposase_8"/>
</dbReference>
<dbReference type="PROSITE" id="PS50994">
    <property type="entry name" value="INTEGRASE"/>
    <property type="match status" value="1"/>
</dbReference>
<dbReference type="SUPFAM" id="SSF53098">
    <property type="entry name" value="Ribonuclease H-like"/>
    <property type="match status" value="1"/>
</dbReference>
<proteinExistence type="predicted"/>
<dbReference type="InterPro" id="IPR050900">
    <property type="entry name" value="Transposase_IS3/IS150/IS904"/>
</dbReference>
<reference evidence="2 3" key="1">
    <citation type="submission" date="2014-07" db="EMBL/GenBank/DDBJ databases">
        <title>Genome of Flavobacterium reichenbachii LMG 25512.</title>
        <authorList>
            <person name="Stropko S.J."/>
            <person name="Pipes S.E."/>
            <person name="Newman J.D."/>
        </authorList>
    </citation>
    <scope>NUCLEOTIDE SEQUENCE [LARGE SCALE GENOMIC DNA]</scope>
    <source>
        <strain evidence="2 3">LMG 25512</strain>
    </source>
</reference>
<dbReference type="Proteomes" id="UP000028715">
    <property type="component" value="Unassembled WGS sequence"/>
</dbReference>
<dbReference type="InterPro" id="IPR012337">
    <property type="entry name" value="RNaseH-like_sf"/>
</dbReference>
<dbReference type="AlphaFoldDB" id="A0A085ZFI1"/>
<dbReference type="OrthoDB" id="9815231at2"/>
<protein>
    <submittedName>
        <fullName evidence="2">Transposase</fullName>
    </submittedName>
</protein>
<dbReference type="eggNOG" id="COG2801">
    <property type="taxonomic scope" value="Bacteria"/>
</dbReference>
<dbReference type="NCBIfam" id="NF033516">
    <property type="entry name" value="transpos_IS3"/>
    <property type="match status" value="1"/>
</dbReference>
<dbReference type="InterPro" id="IPR009057">
    <property type="entry name" value="Homeodomain-like_sf"/>
</dbReference>
<dbReference type="GO" id="GO:0006313">
    <property type="term" value="P:DNA transposition"/>
    <property type="evidence" value="ECO:0007669"/>
    <property type="project" value="InterPro"/>
</dbReference>
<dbReference type="PANTHER" id="PTHR46889:SF4">
    <property type="entry name" value="TRANSPOSASE INSO FOR INSERTION SEQUENCE ELEMENT IS911B-RELATED"/>
    <property type="match status" value="1"/>
</dbReference>
<dbReference type="EMBL" id="JPRL01000002">
    <property type="protein sequence ID" value="KFF03195.1"/>
    <property type="molecule type" value="Genomic_DNA"/>
</dbReference>
<name>A0A085ZFI1_9FLAO</name>
<dbReference type="Pfam" id="PF01527">
    <property type="entry name" value="HTH_Tnp_1"/>
    <property type="match status" value="1"/>
</dbReference>
<gene>
    <name evidence="2" type="ORF">IW19_19975</name>
</gene>
<dbReference type="InterPro" id="IPR001584">
    <property type="entry name" value="Integrase_cat-core"/>
</dbReference>
<keyword evidence="3" id="KW-1185">Reference proteome</keyword>
<dbReference type="RefSeq" id="WP_084679156.1">
    <property type="nucleotide sequence ID" value="NZ_JPRL01000002.1"/>
</dbReference>